<accession>A0A0F9A837</accession>
<protein>
    <submittedName>
        <fullName evidence="1">Uncharacterized protein</fullName>
    </submittedName>
</protein>
<comment type="caution">
    <text evidence="1">The sequence shown here is derived from an EMBL/GenBank/DDBJ whole genome shotgun (WGS) entry which is preliminary data.</text>
</comment>
<reference evidence="1" key="1">
    <citation type="journal article" date="2015" name="Nature">
        <title>Complex archaea that bridge the gap between prokaryotes and eukaryotes.</title>
        <authorList>
            <person name="Spang A."/>
            <person name="Saw J.H."/>
            <person name="Jorgensen S.L."/>
            <person name="Zaremba-Niedzwiedzka K."/>
            <person name="Martijn J."/>
            <person name="Lind A.E."/>
            <person name="van Eijk R."/>
            <person name="Schleper C."/>
            <person name="Guy L."/>
            <person name="Ettema T.J."/>
        </authorList>
    </citation>
    <scope>NUCLEOTIDE SEQUENCE</scope>
</reference>
<organism evidence="1">
    <name type="scientific">marine sediment metagenome</name>
    <dbReference type="NCBI Taxonomy" id="412755"/>
    <lineage>
        <taxon>unclassified sequences</taxon>
        <taxon>metagenomes</taxon>
        <taxon>ecological metagenomes</taxon>
    </lineage>
</organism>
<dbReference type="EMBL" id="LAZR01059168">
    <property type="protein sequence ID" value="KKK68376.1"/>
    <property type="molecule type" value="Genomic_DNA"/>
</dbReference>
<sequence>MRYAGLQGSLCPGRITMLQKKYHGFFLDADNTLFD</sequence>
<name>A0A0F9A837_9ZZZZ</name>
<dbReference type="AlphaFoldDB" id="A0A0F9A837"/>
<evidence type="ECO:0000313" key="1">
    <source>
        <dbReference type="EMBL" id="KKK68376.1"/>
    </source>
</evidence>
<proteinExistence type="predicted"/>
<feature type="non-terminal residue" evidence="1">
    <location>
        <position position="35"/>
    </location>
</feature>
<gene>
    <name evidence="1" type="ORF">LCGC14_2944680</name>
</gene>